<dbReference type="PRINTS" id="PR00625">
    <property type="entry name" value="JDOMAIN"/>
</dbReference>
<evidence type="ECO:0000259" key="2">
    <source>
        <dbReference type="PROSITE" id="PS50076"/>
    </source>
</evidence>
<accession>A0A1G6MIG2</accession>
<dbReference type="OrthoDB" id="5244113at2"/>
<dbReference type="Proteomes" id="UP000199411">
    <property type="component" value="Unassembled WGS sequence"/>
</dbReference>
<dbReference type="RefSeq" id="WP_092128626.1">
    <property type="nucleotide sequence ID" value="NZ_FMYU01000006.1"/>
</dbReference>
<name>A0A1G6MIG2_9BACT</name>
<proteinExistence type="predicted"/>
<gene>
    <name evidence="3" type="ORF">SAMN05660835_01003</name>
</gene>
<dbReference type="PROSITE" id="PS50076">
    <property type="entry name" value="DNAJ_2"/>
    <property type="match status" value="1"/>
</dbReference>
<dbReference type="EMBL" id="FMYU01000006">
    <property type="protein sequence ID" value="SDC55251.1"/>
    <property type="molecule type" value="Genomic_DNA"/>
</dbReference>
<keyword evidence="1" id="KW-0143">Chaperone</keyword>
<protein>
    <submittedName>
        <fullName evidence="3">DnaJ domain-containing protein</fullName>
    </submittedName>
</protein>
<dbReference type="InterPro" id="IPR001623">
    <property type="entry name" value="DnaJ_domain"/>
</dbReference>
<dbReference type="CDD" id="cd06257">
    <property type="entry name" value="DnaJ"/>
    <property type="match status" value="1"/>
</dbReference>
<sequence>MIYDFEFRKNIKKKKLYEAIAKEILNAWDAKTPIEIKKRFLHLAKKYHPDINHKESAKKKFQDISLSYRILTQWDDSILNEKFSTISEFDVKIIKIKANINDEKSHIERFKNLY</sequence>
<reference evidence="4" key="1">
    <citation type="submission" date="2016-10" db="EMBL/GenBank/DDBJ databases">
        <authorList>
            <person name="Varghese N."/>
            <person name="Submissions S."/>
        </authorList>
    </citation>
    <scope>NUCLEOTIDE SEQUENCE [LARGE SCALE GENOMIC DNA]</scope>
    <source>
        <strain evidence="4">DSM 8415</strain>
    </source>
</reference>
<dbReference type="SUPFAM" id="SSF46565">
    <property type="entry name" value="Chaperone J-domain"/>
    <property type="match status" value="1"/>
</dbReference>
<dbReference type="InterPro" id="IPR036869">
    <property type="entry name" value="J_dom_sf"/>
</dbReference>
<dbReference type="PANTHER" id="PTHR44145">
    <property type="entry name" value="DNAJ HOMOLOG SUBFAMILY A MEMBER 3, MITOCHONDRIAL"/>
    <property type="match status" value="1"/>
</dbReference>
<organism evidence="3 4">
    <name type="scientific">Desulfurella multipotens</name>
    <dbReference type="NCBI Taxonomy" id="79269"/>
    <lineage>
        <taxon>Bacteria</taxon>
        <taxon>Pseudomonadati</taxon>
        <taxon>Campylobacterota</taxon>
        <taxon>Desulfurellia</taxon>
        <taxon>Desulfurellales</taxon>
        <taxon>Desulfurellaceae</taxon>
        <taxon>Desulfurella</taxon>
    </lineage>
</organism>
<dbReference type="Gene3D" id="1.10.287.110">
    <property type="entry name" value="DnaJ domain"/>
    <property type="match status" value="1"/>
</dbReference>
<evidence type="ECO:0000256" key="1">
    <source>
        <dbReference type="ARBA" id="ARBA00023186"/>
    </source>
</evidence>
<dbReference type="InterPro" id="IPR051938">
    <property type="entry name" value="Apopto_cytoskel_mod"/>
</dbReference>
<dbReference type="AlphaFoldDB" id="A0A1G6MIG2"/>
<dbReference type="PANTHER" id="PTHR44145:SF3">
    <property type="entry name" value="DNAJ HOMOLOG SUBFAMILY A MEMBER 3, MITOCHONDRIAL"/>
    <property type="match status" value="1"/>
</dbReference>
<evidence type="ECO:0000313" key="4">
    <source>
        <dbReference type="Proteomes" id="UP000199411"/>
    </source>
</evidence>
<feature type="domain" description="J" evidence="2">
    <location>
        <begin position="15"/>
        <end position="84"/>
    </location>
</feature>
<keyword evidence="4" id="KW-1185">Reference proteome</keyword>
<evidence type="ECO:0000313" key="3">
    <source>
        <dbReference type="EMBL" id="SDC55251.1"/>
    </source>
</evidence>
<dbReference type="SMART" id="SM00271">
    <property type="entry name" value="DnaJ"/>
    <property type="match status" value="1"/>
</dbReference>
<dbReference type="Pfam" id="PF00226">
    <property type="entry name" value="DnaJ"/>
    <property type="match status" value="1"/>
</dbReference>